<reference evidence="2" key="1">
    <citation type="submission" date="2013-12" db="EMBL/GenBank/DDBJ databases">
        <title>The Genome Sequence of Aphanomyces astaci APO3.</title>
        <authorList>
            <consortium name="The Broad Institute Genomics Platform"/>
            <person name="Russ C."/>
            <person name="Tyler B."/>
            <person name="van West P."/>
            <person name="Dieguez-Uribeondo J."/>
            <person name="Young S.K."/>
            <person name="Zeng Q."/>
            <person name="Gargeya S."/>
            <person name="Fitzgerald M."/>
            <person name="Abouelleil A."/>
            <person name="Alvarado L."/>
            <person name="Chapman S.B."/>
            <person name="Gainer-Dewar J."/>
            <person name="Goldberg J."/>
            <person name="Griggs A."/>
            <person name="Gujja S."/>
            <person name="Hansen M."/>
            <person name="Howarth C."/>
            <person name="Imamovic A."/>
            <person name="Ireland A."/>
            <person name="Larimer J."/>
            <person name="McCowan C."/>
            <person name="Murphy C."/>
            <person name="Pearson M."/>
            <person name="Poon T.W."/>
            <person name="Priest M."/>
            <person name="Roberts A."/>
            <person name="Saif S."/>
            <person name="Shea T."/>
            <person name="Sykes S."/>
            <person name="Wortman J."/>
            <person name="Nusbaum C."/>
            <person name="Birren B."/>
        </authorList>
    </citation>
    <scope>NUCLEOTIDE SEQUENCE [LARGE SCALE GENOMIC DNA]</scope>
    <source>
        <strain evidence="2">APO3</strain>
    </source>
</reference>
<feature type="region of interest" description="Disordered" evidence="1">
    <location>
        <begin position="830"/>
        <end position="909"/>
    </location>
</feature>
<feature type="compositionally biased region" description="Polar residues" evidence="1">
    <location>
        <begin position="516"/>
        <end position="526"/>
    </location>
</feature>
<organism evidence="2">
    <name type="scientific">Aphanomyces astaci</name>
    <name type="common">Crayfish plague agent</name>
    <dbReference type="NCBI Taxonomy" id="112090"/>
    <lineage>
        <taxon>Eukaryota</taxon>
        <taxon>Sar</taxon>
        <taxon>Stramenopiles</taxon>
        <taxon>Oomycota</taxon>
        <taxon>Saprolegniomycetes</taxon>
        <taxon>Saprolegniales</taxon>
        <taxon>Verrucalvaceae</taxon>
        <taxon>Aphanomyces</taxon>
    </lineage>
</organism>
<dbReference type="AlphaFoldDB" id="W4GQQ8"/>
<gene>
    <name evidence="2" type="ORF">H257_05894</name>
</gene>
<sequence>MEHEANWGLEGDGVVENLFYYLWCKDEFGGGPSLLIPDTVVYKFTQPAFWYFTSTSGKVKKKVKASLTNVQIEKEFCRKSCGVDIVAYYIYMLNDAPTIEYFNADGLRDFLYARQKIHNGVLQRFVVPKGSCNSMIRAIWTPKMCLLERKTNARRLHDLRYGLYERAVTFDGADAYSNPDPVRGSILPGDIQYLCEQIVDHVMEVSFHKHRISRMVLHLKTDSDDNVWLLWSSSVRLAHAATLCDLIKPLDINADAHVPSFVHLNVMPDGKPKSKIKQFTTCRSCGASIDASVGSTVTYKAILEHFRQLLHALKVDMLRRPTAAVLWPPDDSIIHAAGGVGFGILRDTAPHLPSSSSSQHGAPRRPNVSKPITETDVTIPPMLRSLHPHLTLDDFGRFSHDPVFLYKTATVCTDCFLVFADYSTSALEVNTLRQEAPAVLRPQRDIPPLKQGGLVKSTSTLPNSAWMPQKGGKSPSSIVAAMPKRQYTFKPPPSLPQRIDHTMLDEVERQMPSELLRSSASAPTIRSSPPPPNQTTNPHHPVTAAAYVPEAWRQQPTMVPNPLLSANALTTMAKEDSFFADLSASSMTLAQHHPLRHMVDSASKLTTSTAAASISSLSEATGPPRKAKTVRNPYTVVQTLRGDGTGGVAASSAQIDRKKPHKKSTVARLSRKSSAASMTFQRLVPTDEERVTSLKHREFLLQSLHEIQQQMATPDTLADVLGDAWTSDRRQQSARTPVFDEEATTYSTNSNDDEYACSTEDLQEKNHRSNAIKDDQNDDERRAYGGSARREIEADLATPAMLLRQPPLQDDHSGGVLQSELDPAAMVLTGRSATSRPQDVDDGTDTRHLTPPMGGSSPPTPSTEEPSLTSGLGDDLILPLSTESSTSQTFHDEVNGTSDSTPVDMSSTEPDGALELAISTQQLPFTGDSDALPDGLVSERHSVASDDMAMSASSTPAAAADSSGHDDMDEGGATYL</sequence>
<dbReference type="RefSeq" id="XP_009829207.1">
    <property type="nucleotide sequence ID" value="XM_009830905.1"/>
</dbReference>
<dbReference type="GeneID" id="20807890"/>
<feature type="compositionally biased region" description="Basic and acidic residues" evidence="1">
    <location>
        <begin position="762"/>
        <end position="785"/>
    </location>
</feature>
<dbReference type="EMBL" id="KI913124">
    <property type="protein sequence ID" value="ETV81349.1"/>
    <property type="molecule type" value="Genomic_DNA"/>
</dbReference>
<feature type="compositionally biased region" description="Low complexity" evidence="1">
    <location>
        <begin position="849"/>
        <end position="870"/>
    </location>
</feature>
<accession>W4GQQ8</accession>
<dbReference type="OrthoDB" id="298589at2759"/>
<feature type="region of interest" description="Disordered" evidence="1">
    <location>
        <begin position="641"/>
        <end position="664"/>
    </location>
</feature>
<proteinExistence type="predicted"/>
<evidence type="ECO:0000313" key="2">
    <source>
        <dbReference type="EMBL" id="ETV81349.1"/>
    </source>
</evidence>
<feature type="region of interest" description="Disordered" evidence="1">
    <location>
        <begin position="444"/>
        <end position="477"/>
    </location>
</feature>
<evidence type="ECO:0000256" key="1">
    <source>
        <dbReference type="SAM" id="MobiDB-lite"/>
    </source>
</evidence>
<feature type="region of interest" description="Disordered" evidence="1">
    <location>
        <begin position="926"/>
        <end position="976"/>
    </location>
</feature>
<feature type="compositionally biased region" description="Low complexity" evidence="1">
    <location>
        <begin position="945"/>
        <end position="962"/>
    </location>
</feature>
<feature type="region of interest" description="Disordered" evidence="1">
    <location>
        <begin position="727"/>
        <end position="785"/>
    </location>
</feature>
<name>W4GQQ8_APHAT</name>
<feature type="compositionally biased region" description="Polar residues" evidence="1">
    <location>
        <begin position="881"/>
        <end position="909"/>
    </location>
</feature>
<feature type="region of interest" description="Disordered" evidence="1">
    <location>
        <begin position="352"/>
        <end position="374"/>
    </location>
</feature>
<dbReference type="VEuPathDB" id="FungiDB:H257_05894"/>
<feature type="region of interest" description="Disordered" evidence="1">
    <location>
        <begin position="513"/>
        <end position="540"/>
    </location>
</feature>
<protein>
    <submittedName>
        <fullName evidence="2">Uncharacterized protein</fullName>
    </submittedName>
</protein>